<keyword evidence="2" id="KW-0460">Magnesium</keyword>
<dbReference type="InterPro" id="IPR008949">
    <property type="entry name" value="Isoprenoid_synthase_dom_sf"/>
</dbReference>
<name>A0A9D9N1Y4_9SPIR</name>
<keyword evidence="1" id="KW-0479">Metal-binding</keyword>
<dbReference type="CDD" id="cd00685">
    <property type="entry name" value="Trans_IPPS_HT"/>
    <property type="match status" value="1"/>
</dbReference>
<dbReference type="PROSITE" id="PS00723">
    <property type="entry name" value="POLYPRENYL_SYNTHASE_1"/>
    <property type="match status" value="1"/>
</dbReference>
<keyword evidence="3" id="KW-0808">Transferase</keyword>
<reference evidence="4" key="2">
    <citation type="journal article" date="2021" name="PeerJ">
        <title>Extensive microbial diversity within the chicken gut microbiome revealed by metagenomics and culture.</title>
        <authorList>
            <person name="Gilroy R."/>
            <person name="Ravi A."/>
            <person name="Getino M."/>
            <person name="Pursley I."/>
            <person name="Horton D.L."/>
            <person name="Alikhan N.F."/>
            <person name="Baker D."/>
            <person name="Gharbi K."/>
            <person name="Hall N."/>
            <person name="Watson M."/>
            <person name="Adriaenssens E.M."/>
            <person name="Foster-Nyarko E."/>
            <person name="Jarju S."/>
            <person name="Secka A."/>
            <person name="Antonio M."/>
            <person name="Oren A."/>
            <person name="Chaudhuri R.R."/>
            <person name="La Ragione R."/>
            <person name="Hildebrand F."/>
            <person name="Pallen M.J."/>
        </authorList>
    </citation>
    <scope>NUCLEOTIDE SEQUENCE</scope>
    <source>
        <strain evidence="4">10532</strain>
    </source>
</reference>
<evidence type="ECO:0000256" key="1">
    <source>
        <dbReference type="ARBA" id="ARBA00022723"/>
    </source>
</evidence>
<dbReference type="GO" id="GO:0004659">
    <property type="term" value="F:prenyltransferase activity"/>
    <property type="evidence" value="ECO:0007669"/>
    <property type="project" value="InterPro"/>
</dbReference>
<dbReference type="EMBL" id="JADIMM010000056">
    <property type="protein sequence ID" value="MBO8457382.1"/>
    <property type="molecule type" value="Genomic_DNA"/>
</dbReference>
<dbReference type="AlphaFoldDB" id="A0A9D9N1Y4"/>
<dbReference type="Proteomes" id="UP000823638">
    <property type="component" value="Unassembled WGS sequence"/>
</dbReference>
<sequence length="345" mass="38365">MDNYTELQKKIEEAIQNQIPENPDRKWLDFYFRDTFLDVSPYMIKPLSEPCRELVNRGGKRWRPMLMVLTEKAFNGTENSISLAPALEFVHTASLIHDDIEDQATERRGGKAIHLLYGTDTAINSGSWLYFHGGNVLNRYLCPPEEKNRITDCFFSNLEKLHLGQALDISWHRDSGFYPAEKEYLLMVSLKTGTLANMAGEFGAIAGKQEGRTVSECGAAFRMAGMGFQIIDDVINLKTGNPGKLRGDDIVEGKKSLPVILYANLHKGTEKLTEIFKTAGKEGITSGAVEEGIKLLSGSGAIDKALEKGKTLIYESMEKIGRIFPPGEAKDGVIAMLEKMIPQNL</sequence>
<evidence type="ECO:0000313" key="5">
    <source>
        <dbReference type="Proteomes" id="UP000823638"/>
    </source>
</evidence>
<comment type="similarity">
    <text evidence="3">Belongs to the FPP/GGPP synthase family.</text>
</comment>
<dbReference type="SUPFAM" id="SSF48576">
    <property type="entry name" value="Terpenoid synthases"/>
    <property type="match status" value="1"/>
</dbReference>
<evidence type="ECO:0000256" key="3">
    <source>
        <dbReference type="RuleBase" id="RU004466"/>
    </source>
</evidence>
<organism evidence="4 5">
    <name type="scientific">Candidatus Gallitreponema excrementavium</name>
    <dbReference type="NCBI Taxonomy" id="2840840"/>
    <lineage>
        <taxon>Bacteria</taxon>
        <taxon>Pseudomonadati</taxon>
        <taxon>Spirochaetota</taxon>
        <taxon>Spirochaetia</taxon>
        <taxon>Spirochaetales</taxon>
        <taxon>Candidatus Gallitreponema</taxon>
    </lineage>
</organism>
<dbReference type="GO" id="GO:0008299">
    <property type="term" value="P:isoprenoid biosynthetic process"/>
    <property type="evidence" value="ECO:0007669"/>
    <property type="project" value="InterPro"/>
</dbReference>
<dbReference type="PANTHER" id="PTHR12001">
    <property type="entry name" value="GERANYLGERANYL PYROPHOSPHATE SYNTHASE"/>
    <property type="match status" value="1"/>
</dbReference>
<dbReference type="SFLD" id="SFLDS00005">
    <property type="entry name" value="Isoprenoid_Synthase_Type_I"/>
    <property type="match status" value="1"/>
</dbReference>
<dbReference type="InterPro" id="IPR000092">
    <property type="entry name" value="Polyprenyl_synt"/>
</dbReference>
<dbReference type="GO" id="GO:0046872">
    <property type="term" value="F:metal ion binding"/>
    <property type="evidence" value="ECO:0007669"/>
    <property type="project" value="UniProtKB-KW"/>
</dbReference>
<dbReference type="Pfam" id="PF00348">
    <property type="entry name" value="polyprenyl_synt"/>
    <property type="match status" value="1"/>
</dbReference>
<accession>A0A9D9N1Y4</accession>
<comment type="caution">
    <text evidence="4">The sequence shown here is derived from an EMBL/GenBank/DDBJ whole genome shotgun (WGS) entry which is preliminary data.</text>
</comment>
<evidence type="ECO:0000313" key="4">
    <source>
        <dbReference type="EMBL" id="MBO8457382.1"/>
    </source>
</evidence>
<dbReference type="PANTHER" id="PTHR12001:SF44">
    <property type="entry name" value="GERANYLGERANYL PYROPHOSPHATE SYNTHASE"/>
    <property type="match status" value="1"/>
</dbReference>
<dbReference type="InterPro" id="IPR033749">
    <property type="entry name" value="Polyprenyl_synt_CS"/>
</dbReference>
<evidence type="ECO:0000256" key="2">
    <source>
        <dbReference type="ARBA" id="ARBA00022842"/>
    </source>
</evidence>
<dbReference type="Gene3D" id="1.10.600.10">
    <property type="entry name" value="Farnesyl Diphosphate Synthase"/>
    <property type="match status" value="1"/>
</dbReference>
<reference evidence="4" key="1">
    <citation type="submission" date="2020-10" db="EMBL/GenBank/DDBJ databases">
        <authorList>
            <person name="Gilroy R."/>
        </authorList>
    </citation>
    <scope>NUCLEOTIDE SEQUENCE</scope>
    <source>
        <strain evidence="4">10532</strain>
    </source>
</reference>
<proteinExistence type="inferred from homology"/>
<gene>
    <name evidence="4" type="ORF">IAA81_04040</name>
</gene>
<protein>
    <submittedName>
        <fullName evidence="4">Polyprenyl synthetase family protein</fullName>
    </submittedName>
</protein>